<protein>
    <recommendedName>
        <fullName evidence="3">asparagine synthase (glutamine-hydrolyzing)</fullName>
        <ecNumber evidence="3">6.3.5.4</ecNumber>
    </recommendedName>
</protein>
<keyword evidence="6" id="KW-0028">Amino-acid biosynthesis</keyword>
<dbReference type="InterPro" id="IPR029055">
    <property type="entry name" value="Ntn_hydrolases_N"/>
</dbReference>
<evidence type="ECO:0000259" key="9">
    <source>
        <dbReference type="PROSITE" id="PS51278"/>
    </source>
</evidence>
<dbReference type="SUPFAM" id="SSF56235">
    <property type="entry name" value="N-terminal nucleophile aminohydrolases (Ntn hydrolases)"/>
    <property type="match status" value="1"/>
</dbReference>
<reference evidence="10 11" key="1">
    <citation type="submission" date="2018-08" db="EMBL/GenBank/DDBJ databases">
        <title>Diversity &amp; Physiological Properties of Lignin-Decomposing Actinobacteria from Soil.</title>
        <authorList>
            <person name="Roh S.G."/>
            <person name="Kim S.B."/>
        </authorList>
    </citation>
    <scope>NUCLEOTIDE SEQUENCE [LARGE SCALE GENOMIC DNA]</scope>
    <source>
        <strain evidence="10 11">MMS17-GH009</strain>
    </source>
</reference>
<gene>
    <name evidence="10" type="primary">asnB</name>
    <name evidence="10" type="ORF">DR950_34575</name>
</gene>
<sequence length="756" mass="83030">MPLSGGTLFCFSADGVWRMCGIAGVARIDGTALPEEAGALLEAFARTLAHRGPDDRRLLCDGPVGMAFNRLSLVNPEDGAQPLVSADGNLVLIANGEVYNHKELAAGLPSGTRLSTGSDCEVLLYLYQRDGLRFLDRVNGMFAFVLWDRARGVLLMGRDRFGIKPLYYHRNAERVVFASEMKALFADPATPRRLDWNRALSEYDMNATPGFVHGRITTWFEDLQIVTPGTILQIRLQDGTTSEHRYWELPGSDAHSDMTDEDYIAEFRDLLAASVADCATADTELGLFLSGGIDSAAVAALAPGSGLQTFTALTPGTVLNGDARGGHRTAELLGLANHQVLIGSDRVPGPQEWRDLVWLAETPLVGPEIFYKFELHRFARQNFPDIKGMLLGAAADEMNGGYIPSFAGEGGTWEDFESNLGDLYRRQALERNPKLGHWWEHQGVPLLNDTEIDPASPYRDDHFAGYFAWQYRTLEQYNVWHEDRTAAGNSVEARVPFLDHRLVELVARIPAARRSALLWDKRIVREALKGILPEEIRTRPKGYFFHGEGARHTDRFFTRLLAQDGAALLEEALSGDNARRYLNADGLRTTLDRLERSPSTGSTELLLRIVNLGLLDAMTSRLPAAPSLAAARPTPVELKVGDWEREAREIVARVVSEPELDRGAVYALADNALLATVPAQPDSWFVVVDGSFEYEISASGDPAWLALLRALDGTRTLAEALAETGGELADVTEPFQEALAVGVITAVPGTGEPVRR</sequence>
<comment type="similarity">
    <text evidence="2">Belongs to the asparagine synthetase family.</text>
</comment>
<proteinExistence type="inferred from homology"/>
<evidence type="ECO:0000313" key="10">
    <source>
        <dbReference type="EMBL" id="RGD62196.1"/>
    </source>
</evidence>
<dbReference type="InterPro" id="IPR017932">
    <property type="entry name" value="GATase_2_dom"/>
</dbReference>
<evidence type="ECO:0000256" key="6">
    <source>
        <dbReference type="ARBA" id="ARBA00022888"/>
    </source>
</evidence>
<evidence type="ECO:0000256" key="4">
    <source>
        <dbReference type="ARBA" id="ARBA00022741"/>
    </source>
</evidence>
<comment type="catalytic activity">
    <reaction evidence="8">
        <text>L-aspartate + L-glutamine + ATP + H2O = L-asparagine + L-glutamate + AMP + diphosphate + H(+)</text>
        <dbReference type="Rhea" id="RHEA:12228"/>
        <dbReference type="ChEBI" id="CHEBI:15377"/>
        <dbReference type="ChEBI" id="CHEBI:15378"/>
        <dbReference type="ChEBI" id="CHEBI:29985"/>
        <dbReference type="ChEBI" id="CHEBI:29991"/>
        <dbReference type="ChEBI" id="CHEBI:30616"/>
        <dbReference type="ChEBI" id="CHEBI:33019"/>
        <dbReference type="ChEBI" id="CHEBI:58048"/>
        <dbReference type="ChEBI" id="CHEBI:58359"/>
        <dbReference type="ChEBI" id="CHEBI:456215"/>
        <dbReference type="EC" id="6.3.5.4"/>
    </reaction>
</comment>
<dbReference type="CDD" id="cd01991">
    <property type="entry name" value="Asn_synthase_B_C"/>
    <property type="match status" value="1"/>
</dbReference>
<evidence type="ECO:0000256" key="2">
    <source>
        <dbReference type="ARBA" id="ARBA00005752"/>
    </source>
</evidence>
<dbReference type="GO" id="GO:0005524">
    <property type="term" value="F:ATP binding"/>
    <property type="evidence" value="ECO:0007669"/>
    <property type="project" value="UniProtKB-KW"/>
</dbReference>
<keyword evidence="11" id="KW-1185">Reference proteome</keyword>
<dbReference type="RefSeq" id="WP_117490498.1">
    <property type="nucleotide sequence ID" value="NZ_QVIG01000001.1"/>
</dbReference>
<dbReference type="InterPro" id="IPR006426">
    <property type="entry name" value="Asn_synth_AEB"/>
</dbReference>
<dbReference type="NCBIfam" id="TIGR01536">
    <property type="entry name" value="asn_synth_AEB"/>
    <property type="match status" value="1"/>
</dbReference>
<comment type="caution">
    <text evidence="10">The sequence shown here is derived from an EMBL/GenBank/DDBJ whole genome shotgun (WGS) entry which is preliminary data.</text>
</comment>
<keyword evidence="6" id="KW-0061">Asparagine biosynthesis</keyword>
<accession>A0A373A210</accession>
<dbReference type="InterPro" id="IPR051786">
    <property type="entry name" value="ASN_synthetase/amidase"/>
</dbReference>
<dbReference type="EMBL" id="QVIG01000001">
    <property type="protein sequence ID" value="RGD62196.1"/>
    <property type="molecule type" value="Genomic_DNA"/>
</dbReference>
<dbReference type="GO" id="GO:0005829">
    <property type="term" value="C:cytosol"/>
    <property type="evidence" value="ECO:0007669"/>
    <property type="project" value="TreeGrafter"/>
</dbReference>
<organism evidence="10 11">
    <name type="scientific">Kitasatospora xanthocidica</name>
    <dbReference type="NCBI Taxonomy" id="83382"/>
    <lineage>
        <taxon>Bacteria</taxon>
        <taxon>Bacillati</taxon>
        <taxon>Actinomycetota</taxon>
        <taxon>Actinomycetes</taxon>
        <taxon>Kitasatosporales</taxon>
        <taxon>Streptomycetaceae</taxon>
        <taxon>Kitasatospora</taxon>
    </lineage>
</organism>
<keyword evidence="7" id="KW-0315">Glutamine amidotransferase</keyword>
<dbReference type="PROSITE" id="PS51278">
    <property type="entry name" value="GATASE_TYPE_2"/>
    <property type="match status" value="1"/>
</dbReference>
<dbReference type="PANTHER" id="PTHR43284">
    <property type="entry name" value="ASPARAGINE SYNTHETASE (GLUTAMINE-HYDROLYZING)"/>
    <property type="match status" value="1"/>
</dbReference>
<dbReference type="SUPFAM" id="SSF52402">
    <property type="entry name" value="Adenine nucleotide alpha hydrolases-like"/>
    <property type="match status" value="1"/>
</dbReference>
<dbReference type="Proteomes" id="UP000263377">
    <property type="component" value="Unassembled WGS sequence"/>
</dbReference>
<keyword evidence="4" id="KW-0547">Nucleotide-binding</keyword>
<dbReference type="InterPro" id="IPR014729">
    <property type="entry name" value="Rossmann-like_a/b/a_fold"/>
</dbReference>
<dbReference type="GO" id="GO:0004066">
    <property type="term" value="F:asparagine synthase (glutamine-hydrolyzing) activity"/>
    <property type="evidence" value="ECO:0007669"/>
    <property type="project" value="UniProtKB-EC"/>
</dbReference>
<dbReference type="Pfam" id="PF00733">
    <property type="entry name" value="Asn_synthase"/>
    <property type="match status" value="1"/>
</dbReference>
<keyword evidence="5" id="KW-0067">ATP-binding</keyword>
<dbReference type="Pfam" id="PF13537">
    <property type="entry name" value="GATase_7"/>
    <property type="match status" value="1"/>
</dbReference>
<dbReference type="EC" id="6.3.5.4" evidence="3"/>
<dbReference type="Gene3D" id="3.40.50.620">
    <property type="entry name" value="HUPs"/>
    <property type="match status" value="1"/>
</dbReference>
<evidence type="ECO:0000256" key="5">
    <source>
        <dbReference type="ARBA" id="ARBA00022840"/>
    </source>
</evidence>
<evidence type="ECO:0000256" key="7">
    <source>
        <dbReference type="ARBA" id="ARBA00022962"/>
    </source>
</evidence>
<evidence type="ECO:0000256" key="1">
    <source>
        <dbReference type="ARBA" id="ARBA00005187"/>
    </source>
</evidence>
<dbReference type="GO" id="GO:0006529">
    <property type="term" value="P:asparagine biosynthetic process"/>
    <property type="evidence" value="ECO:0007669"/>
    <property type="project" value="UniProtKB-KW"/>
</dbReference>
<dbReference type="AlphaFoldDB" id="A0A373A210"/>
<dbReference type="InterPro" id="IPR001962">
    <property type="entry name" value="Asn_synthase"/>
</dbReference>
<comment type="pathway">
    <text evidence="1">Amino-acid biosynthesis; L-asparagine biosynthesis; L-asparagine from L-aspartate (L-Gln route): step 1/1.</text>
</comment>
<dbReference type="Gene3D" id="3.60.20.10">
    <property type="entry name" value="Glutamine Phosphoribosylpyrophosphate, subunit 1, domain 1"/>
    <property type="match status" value="1"/>
</dbReference>
<name>A0A373A210_9ACTN</name>
<evidence type="ECO:0000313" key="11">
    <source>
        <dbReference type="Proteomes" id="UP000263377"/>
    </source>
</evidence>
<dbReference type="CDD" id="cd00712">
    <property type="entry name" value="AsnB"/>
    <property type="match status" value="1"/>
</dbReference>
<evidence type="ECO:0000256" key="3">
    <source>
        <dbReference type="ARBA" id="ARBA00012737"/>
    </source>
</evidence>
<evidence type="ECO:0000256" key="8">
    <source>
        <dbReference type="ARBA" id="ARBA00048741"/>
    </source>
</evidence>
<keyword evidence="10" id="KW-0436">Ligase</keyword>
<feature type="domain" description="Glutamine amidotransferase type-2" evidence="9">
    <location>
        <begin position="20"/>
        <end position="237"/>
    </location>
</feature>
<dbReference type="PANTHER" id="PTHR43284:SF1">
    <property type="entry name" value="ASPARAGINE SYNTHETASE"/>
    <property type="match status" value="1"/>
</dbReference>
<dbReference type="InterPro" id="IPR033738">
    <property type="entry name" value="AsnB_N"/>
</dbReference>